<feature type="region of interest" description="Disordered" evidence="1">
    <location>
        <begin position="1"/>
        <end position="21"/>
    </location>
</feature>
<dbReference type="InterPro" id="IPR011989">
    <property type="entry name" value="ARM-like"/>
</dbReference>
<keyword evidence="3" id="KW-1185">Reference proteome</keyword>
<evidence type="ECO:0000313" key="3">
    <source>
        <dbReference type="Proteomes" id="UP000593735"/>
    </source>
</evidence>
<gene>
    <name evidence="2" type="ORF">INP52_02490</name>
</gene>
<dbReference type="EMBL" id="CP063767">
    <property type="protein sequence ID" value="QOY61093.1"/>
    <property type="molecule type" value="Genomic_DNA"/>
</dbReference>
<accession>A0A7S7M9H3</accession>
<proteinExistence type="predicted"/>
<protein>
    <recommendedName>
        <fullName evidence="4">HEAT repeat domain-containing protein</fullName>
    </recommendedName>
</protein>
<evidence type="ECO:0008006" key="4">
    <source>
        <dbReference type="Google" id="ProtNLM"/>
    </source>
</evidence>
<evidence type="ECO:0000313" key="2">
    <source>
        <dbReference type="EMBL" id="QOY61093.1"/>
    </source>
</evidence>
<dbReference type="InterPro" id="IPR016024">
    <property type="entry name" value="ARM-type_fold"/>
</dbReference>
<name>A0A7S7M9H3_9ACTN</name>
<dbReference type="AlphaFoldDB" id="A0A7S7M9H3"/>
<dbReference type="Proteomes" id="UP000593735">
    <property type="component" value="Chromosome"/>
</dbReference>
<organism evidence="2 3">
    <name type="scientific">Thermophilibacter immobilis</name>
    <dbReference type="NCBI Taxonomy" id="2779519"/>
    <lineage>
        <taxon>Bacteria</taxon>
        <taxon>Bacillati</taxon>
        <taxon>Actinomycetota</taxon>
        <taxon>Coriobacteriia</taxon>
        <taxon>Coriobacteriales</taxon>
        <taxon>Atopobiaceae</taxon>
        <taxon>Thermophilibacter</taxon>
    </lineage>
</organism>
<evidence type="ECO:0000256" key="1">
    <source>
        <dbReference type="SAM" id="MobiDB-lite"/>
    </source>
</evidence>
<dbReference type="RefSeq" id="WP_194372133.1">
    <property type="nucleotide sequence ID" value="NZ_CP063767.1"/>
</dbReference>
<dbReference type="KEGG" id="tio:INP52_02490"/>
<reference evidence="2 3" key="1">
    <citation type="submission" date="2020-10" db="EMBL/GenBank/DDBJ databases">
        <title>Olsenella immobilis sp.nov., isolated from the mud in a fermentation cellar used for the production of Chinese strong-flavoured liquor.</title>
        <authorList>
            <person name="Lu L."/>
        </authorList>
    </citation>
    <scope>NUCLEOTIDE SEQUENCE [LARGE SCALE GENOMIC DNA]</scope>
    <source>
        <strain evidence="2 3">LZLJ-2</strain>
    </source>
</reference>
<dbReference type="SUPFAM" id="SSF48371">
    <property type="entry name" value="ARM repeat"/>
    <property type="match status" value="1"/>
</dbReference>
<sequence>MADSASKQVAGLVEELSGSSRRRRQEVAHEVALTAKAKPKAVLPHVDALVDALFRPEAQTRWEILDALAALADVDAEKVASAFDGAEASLFDDGSATVRLAAFVFLCRLGASSPARSDEAWPLLDEAIQCYHGDAEYRDMLAALLGLAQGDASGATKEALAERVKFDAKNGSGYIKSFSAEILQALS</sequence>
<dbReference type="Gene3D" id="1.25.10.10">
    <property type="entry name" value="Leucine-rich Repeat Variant"/>
    <property type="match status" value="1"/>
</dbReference>